<evidence type="ECO:0000256" key="4">
    <source>
        <dbReference type="ARBA" id="ARBA00023033"/>
    </source>
</evidence>
<name>A0A370NRH8_9BURK</name>
<dbReference type="SUPFAM" id="SSF51679">
    <property type="entry name" value="Bacterial luciferase-like"/>
    <property type="match status" value="1"/>
</dbReference>
<evidence type="ECO:0000256" key="3">
    <source>
        <dbReference type="ARBA" id="ARBA00023002"/>
    </source>
</evidence>
<keyword evidence="3" id="KW-0560">Oxidoreductase</keyword>
<reference evidence="7" key="1">
    <citation type="submission" date="2018-06" db="EMBL/GenBank/DDBJ databases">
        <authorList>
            <person name="Feng T."/>
            <person name="Jeon C.O."/>
        </authorList>
    </citation>
    <scope>NUCLEOTIDE SEQUENCE [LARGE SCALE GENOMIC DNA]</scope>
    <source>
        <strain evidence="7">S23</strain>
    </source>
</reference>
<dbReference type="Proteomes" id="UP000255165">
    <property type="component" value="Unassembled WGS sequence"/>
</dbReference>
<gene>
    <name evidence="6" type="ORF">DN412_21990</name>
</gene>
<dbReference type="RefSeq" id="WP_115213548.1">
    <property type="nucleotide sequence ID" value="NZ_QKWJ01000029.1"/>
</dbReference>
<keyword evidence="4" id="KW-0503">Monooxygenase</keyword>
<evidence type="ECO:0000313" key="6">
    <source>
        <dbReference type="EMBL" id="RDK08222.1"/>
    </source>
</evidence>
<sequence length="321" mass="34540">MSNFSTPRPQASAAPALFREHELSIGLVLPLLGAGQTVVDYAAQLDLAQRADAAGFRALWVRDVPLNSAGYPDPVGHLDPWVLLGGLAVRTRHAALVSGAVVLTLRHPLHIAKAAISTHELSGGRFVLGMGSGDRPPEYAAFGQDGNARRDLFRNHWEVVSAAVGVPSRVIADRQPDDGTEFYMLPRQRTAVPLLAVGSAGQSVDWIARHAIGWMTYHRDPATQHDRHSMWRAACDRAAPGSFRAFGVAVRLELSERASEPPTALNLGYRTGAQPLVAILEEMRAAGVHHVAFNITDSQRPVPDVLDELAATVLPAFHAPA</sequence>
<dbReference type="GO" id="GO:0016705">
    <property type="term" value="F:oxidoreductase activity, acting on paired donors, with incorporation or reduction of molecular oxygen"/>
    <property type="evidence" value="ECO:0007669"/>
    <property type="project" value="InterPro"/>
</dbReference>
<dbReference type="InterPro" id="IPR036661">
    <property type="entry name" value="Luciferase-like_sf"/>
</dbReference>
<keyword evidence="1" id="KW-0285">Flavoprotein</keyword>
<keyword evidence="7" id="KW-1185">Reference proteome</keyword>
<evidence type="ECO:0000313" key="7">
    <source>
        <dbReference type="Proteomes" id="UP000255165"/>
    </source>
</evidence>
<evidence type="ECO:0000256" key="1">
    <source>
        <dbReference type="ARBA" id="ARBA00022630"/>
    </source>
</evidence>
<dbReference type="GO" id="GO:0004497">
    <property type="term" value="F:monooxygenase activity"/>
    <property type="evidence" value="ECO:0007669"/>
    <property type="project" value="UniProtKB-KW"/>
</dbReference>
<dbReference type="PANTHER" id="PTHR30011">
    <property type="entry name" value="ALKANESULFONATE MONOOXYGENASE-RELATED"/>
    <property type="match status" value="1"/>
</dbReference>
<accession>A0A370NRH8</accession>
<dbReference type="EMBL" id="QKWJ01000029">
    <property type="protein sequence ID" value="RDK08222.1"/>
    <property type="molecule type" value="Genomic_DNA"/>
</dbReference>
<dbReference type="PANTHER" id="PTHR30011:SF16">
    <property type="entry name" value="C2H2 FINGER DOMAIN TRANSCRIPTION FACTOR (EUROFUNG)-RELATED"/>
    <property type="match status" value="1"/>
</dbReference>
<keyword evidence="2" id="KW-0288">FMN</keyword>
<comment type="caution">
    <text evidence="6">The sequence shown here is derived from an EMBL/GenBank/DDBJ whole genome shotgun (WGS) entry which is preliminary data.</text>
</comment>
<dbReference type="AlphaFoldDB" id="A0A370NRH8"/>
<organism evidence="6 7">
    <name type="scientific">Cupriavidus lacunae</name>
    <dbReference type="NCBI Taxonomy" id="2666307"/>
    <lineage>
        <taxon>Bacteria</taxon>
        <taxon>Pseudomonadati</taxon>
        <taxon>Pseudomonadota</taxon>
        <taxon>Betaproteobacteria</taxon>
        <taxon>Burkholderiales</taxon>
        <taxon>Burkholderiaceae</taxon>
        <taxon>Cupriavidus</taxon>
    </lineage>
</organism>
<evidence type="ECO:0000259" key="5">
    <source>
        <dbReference type="Pfam" id="PF00296"/>
    </source>
</evidence>
<dbReference type="InterPro" id="IPR020020">
    <property type="entry name" value="Luciferase-type_oxidoreductase"/>
</dbReference>
<dbReference type="Pfam" id="PF00296">
    <property type="entry name" value="Bac_luciferase"/>
    <property type="match status" value="1"/>
</dbReference>
<dbReference type="Gene3D" id="3.20.20.30">
    <property type="entry name" value="Luciferase-like domain"/>
    <property type="match status" value="1"/>
</dbReference>
<protein>
    <submittedName>
        <fullName evidence="6">LLM class flavin-dependent oxidoreductase</fullName>
    </submittedName>
</protein>
<dbReference type="InterPro" id="IPR051260">
    <property type="entry name" value="Diverse_substr_monoxygenases"/>
</dbReference>
<dbReference type="InterPro" id="IPR011251">
    <property type="entry name" value="Luciferase-like_dom"/>
</dbReference>
<proteinExistence type="predicted"/>
<feature type="domain" description="Luciferase-like" evidence="5">
    <location>
        <begin position="36"/>
        <end position="239"/>
    </location>
</feature>
<evidence type="ECO:0000256" key="2">
    <source>
        <dbReference type="ARBA" id="ARBA00022643"/>
    </source>
</evidence>
<dbReference type="NCBIfam" id="TIGR03571">
    <property type="entry name" value="lucif_BA3436"/>
    <property type="match status" value="1"/>
</dbReference>